<gene>
    <name evidence="2" type="ORF">JQX41_19755</name>
    <name evidence="3" type="ORF">JQX48_19595</name>
</gene>
<dbReference type="InterPro" id="IPR011990">
    <property type="entry name" value="TPR-like_helical_dom_sf"/>
</dbReference>
<organism evidence="2 4">
    <name type="scientific">Marivita cryptomonadis</name>
    <dbReference type="NCBI Taxonomy" id="505252"/>
    <lineage>
        <taxon>Bacteria</taxon>
        <taxon>Pseudomonadati</taxon>
        <taxon>Pseudomonadota</taxon>
        <taxon>Alphaproteobacteria</taxon>
        <taxon>Rhodobacterales</taxon>
        <taxon>Roseobacteraceae</taxon>
        <taxon>Marivita</taxon>
    </lineage>
</organism>
<dbReference type="Proteomes" id="UP000755667">
    <property type="component" value="Unassembled WGS sequence"/>
</dbReference>
<comment type="caution">
    <text evidence="2">The sequence shown here is derived from an EMBL/GenBank/DDBJ whole genome shotgun (WGS) entry which is preliminary data.</text>
</comment>
<keyword evidence="5" id="KW-1185">Reference proteome</keyword>
<evidence type="ECO:0000313" key="3">
    <source>
        <dbReference type="EMBL" id="MBM2419198.1"/>
    </source>
</evidence>
<feature type="signal peptide" evidence="1">
    <location>
        <begin position="1"/>
        <end position="24"/>
    </location>
</feature>
<proteinExistence type="predicted"/>
<keyword evidence="1" id="KW-0732">Signal</keyword>
<dbReference type="SUPFAM" id="SSF48452">
    <property type="entry name" value="TPR-like"/>
    <property type="match status" value="1"/>
</dbReference>
<accession>A0A9Q2PEZ5</accession>
<protein>
    <recommendedName>
        <fullName evidence="6">DUF560 domain-containing protein</fullName>
    </recommendedName>
</protein>
<feature type="chain" id="PRO_5040511235" description="DUF560 domain-containing protein" evidence="1">
    <location>
        <begin position="25"/>
        <end position="454"/>
    </location>
</feature>
<reference evidence="2 5" key="1">
    <citation type="submission" date="2021-01" db="EMBL/GenBank/DDBJ databases">
        <title>Diatom-associated Roseobacters Show Island Model of Population Structure.</title>
        <authorList>
            <person name="Qu L."/>
            <person name="Feng X."/>
            <person name="Chen Y."/>
            <person name="Li L."/>
            <person name="Wang X."/>
            <person name="Hu Z."/>
            <person name="Wang H."/>
            <person name="Luo H."/>
        </authorList>
    </citation>
    <scope>NUCLEOTIDE SEQUENCE</scope>
    <source>
        <strain evidence="3 5">CC28-63</strain>
        <strain evidence="2">CC28-69</strain>
    </source>
</reference>
<evidence type="ECO:0000313" key="5">
    <source>
        <dbReference type="Proteomes" id="UP000809440"/>
    </source>
</evidence>
<evidence type="ECO:0000313" key="2">
    <source>
        <dbReference type="EMBL" id="MBM2414562.1"/>
    </source>
</evidence>
<dbReference type="Gene3D" id="1.25.40.10">
    <property type="entry name" value="Tetratricopeptide repeat domain"/>
    <property type="match status" value="1"/>
</dbReference>
<dbReference type="AlphaFoldDB" id="A0A9Q2PEZ5"/>
<sequence>MQLLRRKIGLALGALAFAAAQASAQAVLTPGQMRDLAGQAVIQGQAGLAFDLTGALIARDDTDLDAHLIRSRAARNLGRNDDALTHARRAWSLADGEEARYAAALAMAQALSSSGRRTAAQLWLRRAIQIAPDAAHKARATEDFRYVRRQNPWSTALRFSVTPSSNINNGSRNETSELFGLPFEFALEGEARALSGVEIAGGLSTRYRIIDSARKRTDLLFGASHRTYVLSDEAKELAPDADGADFATSSVFFGVQEDYALPGGRARLGWDARLGRTWYGGDPLLAYTRIGANYRRATANNGMLSLSVNHEGQAGEGTREDATIWSAHLGYGMSLASGNTISVSTSFVRSESDADFLDYTQRAVSARYGLGSPIGPAQLDFGLTLSEKRHDRSSLTTNGRDERSIEARVTAAFPEMDFYGFIPTVTLNAERTHANIDLYETENFGIQVGIRSAF</sequence>
<dbReference type="EMBL" id="JAFBXE010000016">
    <property type="protein sequence ID" value="MBM2414562.1"/>
    <property type="molecule type" value="Genomic_DNA"/>
</dbReference>
<dbReference type="RefSeq" id="WP_085628878.1">
    <property type="nucleotide sequence ID" value="NZ_JAFBWV010000016.1"/>
</dbReference>
<evidence type="ECO:0000313" key="4">
    <source>
        <dbReference type="Proteomes" id="UP000755667"/>
    </source>
</evidence>
<name>A0A9Q2PEZ5_9RHOB</name>
<dbReference type="EMBL" id="JAFBXF010000016">
    <property type="protein sequence ID" value="MBM2419198.1"/>
    <property type="molecule type" value="Genomic_DNA"/>
</dbReference>
<evidence type="ECO:0000256" key="1">
    <source>
        <dbReference type="SAM" id="SignalP"/>
    </source>
</evidence>
<evidence type="ECO:0008006" key="6">
    <source>
        <dbReference type="Google" id="ProtNLM"/>
    </source>
</evidence>
<dbReference type="Proteomes" id="UP000809440">
    <property type="component" value="Unassembled WGS sequence"/>
</dbReference>